<dbReference type="EMBL" id="OY731405">
    <property type="protein sequence ID" value="CAJ1970631.1"/>
    <property type="molecule type" value="Genomic_DNA"/>
</dbReference>
<evidence type="ECO:0000313" key="2">
    <source>
        <dbReference type="Proteomes" id="UP001189624"/>
    </source>
</evidence>
<reference evidence="1" key="1">
    <citation type="submission" date="2023-10" db="EMBL/GenBank/DDBJ databases">
        <authorList>
            <person name="Domelevo Entfellner J.-B."/>
        </authorList>
    </citation>
    <scope>NUCLEOTIDE SEQUENCE</scope>
</reference>
<dbReference type="Proteomes" id="UP001189624">
    <property type="component" value="Chromosome 8"/>
</dbReference>
<gene>
    <name evidence="1" type="ORF">AYBTSS11_LOCUS22616</name>
</gene>
<proteinExistence type="predicted"/>
<organism evidence="1 2">
    <name type="scientific">Sphenostylis stenocarpa</name>
    <dbReference type="NCBI Taxonomy" id="92480"/>
    <lineage>
        <taxon>Eukaryota</taxon>
        <taxon>Viridiplantae</taxon>
        <taxon>Streptophyta</taxon>
        <taxon>Embryophyta</taxon>
        <taxon>Tracheophyta</taxon>
        <taxon>Spermatophyta</taxon>
        <taxon>Magnoliopsida</taxon>
        <taxon>eudicotyledons</taxon>
        <taxon>Gunneridae</taxon>
        <taxon>Pentapetalae</taxon>
        <taxon>rosids</taxon>
        <taxon>fabids</taxon>
        <taxon>Fabales</taxon>
        <taxon>Fabaceae</taxon>
        <taxon>Papilionoideae</taxon>
        <taxon>50 kb inversion clade</taxon>
        <taxon>NPAAA clade</taxon>
        <taxon>indigoferoid/millettioid clade</taxon>
        <taxon>Phaseoleae</taxon>
        <taxon>Sphenostylis</taxon>
    </lineage>
</organism>
<accession>A0AA86SQK7</accession>
<evidence type="ECO:0000313" key="1">
    <source>
        <dbReference type="EMBL" id="CAJ1970631.1"/>
    </source>
</evidence>
<protein>
    <submittedName>
        <fullName evidence="1">Uncharacterized protein</fullName>
    </submittedName>
</protein>
<dbReference type="AlphaFoldDB" id="A0AA86SQK7"/>
<keyword evidence="2" id="KW-1185">Reference proteome</keyword>
<sequence>MDKPAKFLTFISIQVGPIEKPTEEVVRFSKRSFEHALRAYLDYIDETCDKAHIRIKATKCRACLAYSTKTRSRAFRISGLVLRCVQPNQIHNKLST</sequence>
<dbReference type="Gramene" id="rna-AYBTSS11_LOCUS22616">
    <property type="protein sequence ID" value="CAJ1970631.1"/>
    <property type="gene ID" value="gene-AYBTSS11_LOCUS22616"/>
</dbReference>
<name>A0AA86SQK7_9FABA</name>